<evidence type="ECO:0000313" key="5">
    <source>
        <dbReference type="EMBL" id="BAY72722.1"/>
    </source>
</evidence>
<evidence type="ECO:0008006" key="7">
    <source>
        <dbReference type="Google" id="ProtNLM"/>
    </source>
</evidence>
<geneLocation type="plasmid" evidence="5">
    <name>plasmid1</name>
</geneLocation>
<accession>A0A1Z4KV43</accession>
<feature type="transmembrane region" description="Helical" evidence="2">
    <location>
        <begin position="21"/>
        <end position="39"/>
    </location>
</feature>
<dbReference type="InterPro" id="IPR029063">
    <property type="entry name" value="SAM-dependent_MTases_sf"/>
</dbReference>
<dbReference type="EMBL" id="AP018217">
    <property type="protein sequence ID" value="BAY72722.1"/>
    <property type="molecule type" value="Genomic_DNA"/>
</dbReference>
<feature type="domain" description="Strawberry notch AAA" evidence="4">
    <location>
        <begin position="428"/>
        <end position="751"/>
    </location>
</feature>
<name>A0A1Z4KV43_ANAVA</name>
<dbReference type="Proteomes" id="UP000217507">
    <property type="component" value="Plasmid Plasmid1 dna"/>
</dbReference>
<dbReference type="Pfam" id="PF13872">
    <property type="entry name" value="AAA_34"/>
    <property type="match status" value="1"/>
</dbReference>
<dbReference type="SUPFAM" id="SSF53335">
    <property type="entry name" value="S-adenosyl-L-methionine-dependent methyltransferases"/>
    <property type="match status" value="1"/>
</dbReference>
<feature type="domain" description="Strawberry notch helicase C" evidence="3">
    <location>
        <begin position="922"/>
        <end position="1176"/>
    </location>
</feature>
<keyword evidence="2" id="KW-0472">Membrane</keyword>
<comment type="similarity">
    <text evidence="1">Belongs to the SBNO family.</text>
</comment>
<keyword evidence="5" id="KW-0614">Plasmid</keyword>
<sequence>MLNLRHKSINKRLRQSESENYIYIYMVSLIATQGTLFDLQTVLDYGQSILNVALELSKSLIEHRPLTTKTIQAQMNRHFHGTAAEGAWQWKDAYEAVEVAAILYLRHKGLPPYPLKELQLIESLCPTHTRRSEEQLQLQQFSTPLSLAYLVSLAGQIQGNDLMLEPSAGNGILAQFAKLQGASLMLNELSNDRSKILRRLFGGVPLFSVNAEQINDYLAGKTQPSVVLMNPPFSASPKINSRNPDATPRHINSALQRLCDRGRLVTISANWFSPNNPTWRDTFIKMQEKATVVLSVGINGKVYSKHGTQIDTRLTVIDKVPASDPQDIPCIADTVELDELATLIERLPPRPLWERITSTAQTAVSKAIPLSPVKPNSQSAPVTQALCEFLNIVELDYEIVDWAANDQLKDTLYETYRPQRIRIKDAKPHPSLLCESAALALVSPPAPTYKPHLPQHIITQGLLSEAQLESVIYAGQAHSEYLSGSYTVDDSWDNVTVSATSSENAVRFRRGWFLGDGTGAGKGRQCAGIILDNWCQGRRKAIWVSKSSALIEDARRDWCALGGSEKDIIDLSNIKLGDPIPFTEGILFCTYSTLRSQKNGKSRLKQIVEWAGKDFEGAISFDECHSMGNAMAQEGTLGLVSASQQGIVGLRLQNALPRARVVYVSATGATKVSNLSYANRLGLWQTGDFPFTSREDFVESIEVGGIAAMEVVARDLKALGLYLARSLSFDGVEYEMLEIELTPTQERIYDNYADAFQIIHNNLHKALEACNITGAKTYNRAAKMSAMSQFESHKQRFFNHLLTGMKCPMLIKAIENDLAAGNAVVIQIVSTNEELLKRRLNEVPAEEWKDLNLDLTPREYVMDYLLSAFPVHLHEIHSSAEGEERSEPAFDADGSPIVSAEAVALRDALVDKLASLDPIPGALEQLLWHFGHKQVAEVTGRSKRVLKDDSGRLFVDSRGAGTNIAETNAFMTGDKQILIFSDAGGTGRSYHADLNAVNRRRRSHYLLEAGWRADNAIQGLGRSHRTNQASAPVFRPVTTNVRGERRFISTIARRLDSLGALTRGQRQTGGNGIFDTKDNLESQYAEYALYELFKQIFQGRFYEVPLGTFEQMTGLSLTSHEGGMKIDLPPLRQFLNRLLALTIRMQNVIFERFELLLSQQIETAIANGIFEAGVETLRAERFTIESCESVYTHPDTGSVTNYLKVEQVQRNNIRTAVEMLEFAAKYQGQLMVNQKSSNAAVSIPTHSIFDCDGGVVPRVLLVRPQKETRVPVEQLESSTWQQVSAEEFVTAWSREVDELPRFTTDYLHLVTGILLPIWKILPQKNSRVFRLQTSDGQKILGRVVHASDIQTVTEQLGLKNKLLSPAELVSLVLNEGYSQQLPGGVTLRRSSIAGEPRLELVEALSLADRLVAVGCFSEVIQWRKRIFIPTGDKAAAVLAAVIGILG</sequence>
<organism evidence="5 6">
    <name type="scientific">Trichormus variabilis NIES-23</name>
    <dbReference type="NCBI Taxonomy" id="1973479"/>
    <lineage>
        <taxon>Bacteria</taxon>
        <taxon>Bacillati</taxon>
        <taxon>Cyanobacteriota</taxon>
        <taxon>Cyanophyceae</taxon>
        <taxon>Nostocales</taxon>
        <taxon>Nostocaceae</taxon>
        <taxon>Trichormus</taxon>
    </lineage>
</organism>
<keyword evidence="2" id="KW-0812">Transmembrane</keyword>
<keyword evidence="2" id="KW-1133">Transmembrane helix</keyword>
<evidence type="ECO:0000259" key="3">
    <source>
        <dbReference type="Pfam" id="PF13871"/>
    </source>
</evidence>
<reference evidence="5 6" key="1">
    <citation type="submission" date="2017-06" db="EMBL/GenBank/DDBJ databases">
        <title>Genome sequencing of cyanobaciteial culture collection at National Institute for Environmental Studies (NIES).</title>
        <authorList>
            <person name="Hirose Y."/>
            <person name="Shimura Y."/>
            <person name="Fujisawa T."/>
            <person name="Nakamura Y."/>
            <person name="Kawachi M."/>
        </authorList>
    </citation>
    <scope>NUCLEOTIDE SEQUENCE [LARGE SCALE GENOMIC DNA]</scope>
    <source>
        <strain evidence="5 6">NIES-23</strain>
        <plasmid evidence="6">Plasmid Plasmid1 dna</plasmid>
    </source>
</reference>
<dbReference type="InterPro" id="IPR039187">
    <property type="entry name" value="SNO_AAA"/>
</dbReference>
<evidence type="ECO:0000256" key="1">
    <source>
        <dbReference type="ARBA" id="ARBA00006992"/>
    </source>
</evidence>
<dbReference type="Gene3D" id="3.40.50.300">
    <property type="entry name" value="P-loop containing nucleotide triphosphate hydrolases"/>
    <property type="match status" value="1"/>
</dbReference>
<dbReference type="InterPro" id="IPR026741">
    <property type="entry name" value="SNO"/>
</dbReference>
<dbReference type="InterPro" id="IPR026937">
    <property type="entry name" value="SBNO_Helicase_C_dom"/>
</dbReference>
<dbReference type="PANTHER" id="PTHR12706:SF30">
    <property type="entry name" value="PROTEIN STRAWBERRY NOTCH-RELATED"/>
    <property type="match status" value="1"/>
</dbReference>
<protein>
    <recommendedName>
        <fullName evidence="7">Methylase</fullName>
    </recommendedName>
</protein>
<evidence type="ECO:0000256" key="2">
    <source>
        <dbReference type="SAM" id="Phobius"/>
    </source>
</evidence>
<dbReference type="GO" id="GO:0006355">
    <property type="term" value="P:regulation of DNA-templated transcription"/>
    <property type="evidence" value="ECO:0007669"/>
    <property type="project" value="InterPro"/>
</dbReference>
<dbReference type="SUPFAM" id="SSF52540">
    <property type="entry name" value="P-loop containing nucleoside triphosphate hydrolases"/>
    <property type="match status" value="1"/>
</dbReference>
<proteinExistence type="inferred from homology"/>
<evidence type="ECO:0000259" key="4">
    <source>
        <dbReference type="Pfam" id="PF13872"/>
    </source>
</evidence>
<dbReference type="InterPro" id="IPR027417">
    <property type="entry name" value="P-loop_NTPase"/>
</dbReference>
<evidence type="ECO:0000313" key="6">
    <source>
        <dbReference type="Proteomes" id="UP000217507"/>
    </source>
</evidence>
<dbReference type="Pfam" id="PF13871">
    <property type="entry name" value="Helicase_C_4"/>
    <property type="match status" value="1"/>
</dbReference>
<dbReference type="PANTHER" id="PTHR12706">
    <property type="entry name" value="STRAWBERRY NOTCH-RELATED"/>
    <property type="match status" value="1"/>
</dbReference>
<gene>
    <name evidence="5" type="ORF">NIES23_55500</name>
</gene>
<dbReference type="Gene3D" id="3.40.50.150">
    <property type="entry name" value="Vaccinia Virus protein VP39"/>
    <property type="match status" value="1"/>
</dbReference>